<dbReference type="PROSITE" id="PS51257">
    <property type="entry name" value="PROKAR_LIPOPROTEIN"/>
    <property type="match status" value="1"/>
</dbReference>
<name>A0ABV1HIX1_9FIRM</name>
<comment type="caution">
    <text evidence="4">The sequence shown here is derived from an EMBL/GenBank/DDBJ whole genome shotgun (WGS) entry which is preliminary data.</text>
</comment>
<organism evidence="4 5">
    <name type="scientific">Ventrimonas faecis</name>
    <dbReference type="NCBI Taxonomy" id="3133170"/>
    <lineage>
        <taxon>Bacteria</taxon>
        <taxon>Bacillati</taxon>
        <taxon>Bacillota</taxon>
        <taxon>Clostridia</taxon>
        <taxon>Lachnospirales</taxon>
        <taxon>Lachnospiraceae</taxon>
        <taxon>Ventrimonas</taxon>
    </lineage>
</organism>
<feature type="domain" description="DUF3048" evidence="2">
    <location>
        <begin position="88"/>
        <end position="230"/>
    </location>
</feature>
<gene>
    <name evidence="4" type="ORF">WMO41_03555</name>
</gene>
<feature type="compositionally biased region" description="Acidic residues" evidence="1">
    <location>
        <begin position="54"/>
        <end position="63"/>
    </location>
</feature>
<dbReference type="EMBL" id="JBBMFJ010000004">
    <property type="protein sequence ID" value="MEQ2562256.1"/>
    <property type="molecule type" value="Genomic_DNA"/>
</dbReference>
<feature type="domain" description="DUF3048" evidence="3">
    <location>
        <begin position="267"/>
        <end position="371"/>
    </location>
</feature>
<dbReference type="Pfam" id="PF11258">
    <property type="entry name" value="DUF3048"/>
    <property type="match status" value="1"/>
</dbReference>
<feature type="region of interest" description="Disordered" evidence="1">
    <location>
        <begin position="40"/>
        <end position="79"/>
    </location>
</feature>
<accession>A0ABV1HIX1</accession>
<dbReference type="Pfam" id="PF17479">
    <property type="entry name" value="DUF3048_C"/>
    <property type="match status" value="1"/>
</dbReference>
<evidence type="ECO:0000313" key="4">
    <source>
        <dbReference type="EMBL" id="MEQ2562256.1"/>
    </source>
</evidence>
<evidence type="ECO:0000259" key="3">
    <source>
        <dbReference type="Pfam" id="PF17479"/>
    </source>
</evidence>
<reference evidence="4 5" key="1">
    <citation type="submission" date="2024-03" db="EMBL/GenBank/DDBJ databases">
        <title>Human intestinal bacterial collection.</title>
        <authorList>
            <person name="Pauvert C."/>
            <person name="Hitch T.C.A."/>
            <person name="Clavel T."/>
        </authorList>
    </citation>
    <scope>NUCLEOTIDE SEQUENCE [LARGE SCALE GENOMIC DNA]</scope>
    <source>
        <strain evidence="4 5">CLA-AP-H27</strain>
    </source>
</reference>
<proteinExistence type="predicted"/>
<dbReference type="Gene3D" id="3.50.90.10">
    <property type="entry name" value="YerB-like"/>
    <property type="match status" value="1"/>
</dbReference>
<dbReference type="InterPro" id="IPR021416">
    <property type="entry name" value="DUF3048_N"/>
</dbReference>
<dbReference type="InterPro" id="IPR035328">
    <property type="entry name" value="DUF3048_C"/>
</dbReference>
<protein>
    <submittedName>
        <fullName evidence="4">DUF3048 domain-containing protein</fullName>
    </submittedName>
</protein>
<evidence type="ECO:0000259" key="2">
    <source>
        <dbReference type="Pfam" id="PF11258"/>
    </source>
</evidence>
<dbReference type="Proteomes" id="UP001437460">
    <property type="component" value="Unassembled WGS sequence"/>
</dbReference>
<evidence type="ECO:0000256" key="1">
    <source>
        <dbReference type="SAM" id="MobiDB-lite"/>
    </source>
</evidence>
<dbReference type="SUPFAM" id="SSF159774">
    <property type="entry name" value="YerB-like"/>
    <property type="match status" value="1"/>
</dbReference>
<keyword evidence="5" id="KW-1185">Reference proteome</keyword>
<evidence type="ECO:0000313" key="5">
    <source>
        <dbReference type="Proteomes" id="UP001437460"/>
    </source>
</evidence>
<dbReference type="RefSeq" id="WP_349228584.1">
    <property type="nucleotide sequence ID" value="NZ_JBBMFJ010000004.1"/>
</dbReference>
<dbReference type="InterPro" id="IPR023158">
    <property type="entry name" value="YerB-like_sf"/>
</dbReference>
<sequence>MRKNKGKKYAFGIMAAWCLAVGAAALTGCGAKEADNKITVESASEAPETKPIEIETEAPETEAPETGAADPDEQEPRVEKDGMIRSYLTGEMVPVSQGNRRPLAIMMSNDKAALPQYGINRAGVVYEAPVEATMNRYLAIMEDYDDLTRIGSVRSCRTYYVYFAREFDAIYAHFGQSTFAKPYLKFIDNINGIEGQGSTAYFRSKDKKSPHNAYASFEGIQRAIEKLGYSQEYDADYDGHFRFAKEGTEAVMHGADVREAYKVTPGYKLNNPWFEYHEDDGLYYRFQYGGPHMGSEGQIAVKNIIIQYCPAAYYASTEYRNINVQADTWGYYISNGQVEDITCEKDGEFGVTHYYDASGNEITLNPGKTWICICTTNDMQPAKIEGK</sequence>